<name>A0A2T2NEZ8_CORCC</name>
<feature type="compositionally biased region" description="Basic residues" evidence="1">
    <location>
        <begin position="56"/>
        <end position="68"/>
    </location>
</feature>
<accession>A0A2T2NEZ8</accession>
<feature type="region of interest" description="Disordered" evidence="1">
    <location>
        <begin position="52"/>
        <end position="85"/>
    </location>
</feature>
<proteinExistence type="predicted"/>
<reference evidence="2 3" key="1">
    <citation type="journal article" date="2018" name="Front. Microbiol.">
        <title>Genome-Wide Analysis of Corynespora cassiicola Leaf Fall Disease Putative Effectors.</title>
        <authorList>
            <person name="Lopez D."/>
            <person name="Ribeiro S."/>
            <person name="Label P."/>
            <person name="Fumanal B."/>
            <person name="Venisse J.S."/>
            <person name="Kohler A."/>
            <person name="de Oliveira R.R."/>
            <person name="Labutti K."/>
            <person name="Lipzen A."/>
            <person name="Lail K."/>
            <person name="Bauer D."/>
            <person name="Ohm R.A."/>
            <person name="Barry K.W."/>
            <person name="Spatafora J."/>
            <person name="Grigoriev I.V."/>
            <person name="Martin F.M."/>
            <person name="Pujade-Renaud V."/>
        </authorList>
    </citation>
    <scope>NUCLEOTIDE SEQUENCE [LARGE SCALE GENOMIC DNA]</scope>
    <source>
        <strain evidence="2 3">Philippines</strain>
    </source>
</reference>
<gene>
    <name evidence="2" type="ORF">BS50DRAFT_93367</name>
</gene>
<dbReference type="Proteomes" id="UP000240883">
    <property type="component" value="Unassembled WGS sequence"/>
</dbReference>
<evidence type="ECO:0000313" key="3">
    <source>
        <dbReference type="Proteomes" id="UP000240883"/>
    </source>
</evidence>
<keyword evidence="3" id="KW-1185">Reference proteome</keyword>
<dbReference type="EMBL" id="KZ678139">
    <property type="protein sequence ID" value="PSN63949.1"/>
    <property type="molecule type" value="Genomic_DNA"/>
</dbReference>
<evidence type="ECO:0000256" key="1">
    <source>
        <dbReference type="SAM" id="MobiDB-lite"/>
    </source>
</evidence>
<sequence length="207" mass="23015">MHKQSEGRRSLVGFAIVFQRVLRAGRVGTRVRPEKDQLLALRPCARAHVRPWAMGSKKKKLAHGRKPPRAPSPFGNSSRPCPARASGRIVRVSQDHRDHCHHRDRTHQGKLQTLKPFVRVTEISCLALLELVPCYRVPSRQSGDPLLCRSSRASPSSTGLHQTPVQGHPIINTPRPPGKVRFQRFSPGCPAHGLHPRNQTACPPPCP</sequence>
<feature type="compositionally biased region" description="Polar residues" evidence="1">
    <location>
        <begin position="151"/>
        <end position="165"/>
    </location>
</feature>
<evidence type="ECO:0000313" key="2">
    <source>
        <dbReference type="EMBL" id="PSN63949.1"/>
    </source>
</evidence>
<organism evidence="2 3">
    <name type="scientific">Corynespora cassiicola Philippines</name>
    <dbReference type="NCBI Taxonomy" id="1448308"/>
    <lineage>
        <taxon>Eukaryota</taxon>
        <taxon>Fungi</taxon>
        <taxon>Dikarya</taxon>
        <taxon>Ascomycota</taxon>
        <taxon>Pezizomycotina</taxon>
        <taxon>Dothideomycetes</taxon>
        <taxon>Pleosporomycetidae</taxon>
        <taxon>Pleosporales</taxon>
        <taxon>Corynesporascaceae</taxon>
        <taxon>Corynespora</taxon>
    </lineage>
</organism>
<dbReference type="AlphaFoldDB" id="A0A2T2NEZ8"/>
<feature type="region of interest" description="Disordered" evidence="1">
    <location>
        <begin position="150"/>
        <end position="171"/>
    </location>
</feature>
<protein>
    <submittedName>
        <fullName evidence="2">Uncharacterized protein</fullName>
    </submittedName>
</protein>